<dbReference type="RefSeq" id="WP_084098366.1">
    <property type="nucleotide sequence ID" value="NZ_FWXK01000002.1"/>
</dbReference>
<dbReference type="Pfam" id="PF00496">
    <property type="entry name" value="SBP_bac_5"/>
    <property type="match status" value="1"/>
</dbReference>
<comment type="subcellular location">
    <subcellularLocation>
        <location evidence="1">Cell envelope</location>
    </subcellularLocation>
</comment>
<evidence type="ECO:0000259" key="7">
    <source>
        <dbReference type="Pfam" id="PF00496"/>
    </source>
</evidence>
<dbReference type="FunFam" id="3.10.105.10:FF:000001">
    <property type="entry name" value="Oligopeptide ABC transporter, oligopeptide-binding protein"/>
    <property type="match status" value="1"/>
</dbReference>
<dbReference type="InterPro" id="IPR039424">
    <property type="entry name" value="SBP_5"/>
</dbReference>
<dbReference type="Gene3D" id="3.10.105.10">
    <property type="entry name" value="Dipeptide-binding Protein, Domain 3"/>
    <property type="match status" value="1"/>
</dbReference>
<organism evidence="8 9">
    <name type="scientific">Aerococcus suis</name>
    <dbReference type="NCBI Taxonomy" id="371602"/>
    <lineage>
        <taxon>Bacteria</taxon>
        <taxon>Bacillati</taxon>
        <taxon>Bacillota</taxon>
        <taxon>Bacilli</taxon>
        <taxon>Lactobacillales</taxon>
        <taxon>Aerococcaceae</taxon>
        <taxon>Aerococcus</taxon>
    </lineage>
</organism>
<feature type="domain" description="Solute-binding protein family 5" evidence="7">
    <location>
        <begin position="84"/>
        <end position="470"/>
    </location>
</feature>
<reference evidence="9" key="1">
    <citation type="submission" date="2017-04" db="EMBL/GenBank/DDBJ databases">
        <authorList>
            <person name="Varghese N."/>
            <person name="Submissions S."/>
        </authorList>
    </citation>
    <scope>NUCLEOTIDE SEQUENCE [LARGE SCALE GENOMIC DNA]</scope>
    <source>
        <strain evidence="9">DSM 21500</strain>
    </source>
</reference>
<evidence type="ECO:0000313" key="8">
    <source>
        <dbReference type="EMBL" id="SMC34290.1"/>
    </source>
</evidence>
<keyword evidence="5" id="KW-0571">Peptide transport</keyword>
<feature type="chain" id="PRO_5038661812" evidence="6">
    <location>
        <begin position="22"/>
        <end position="549"/>
    </location>
</feature>
<evidence type="ECO:0000256" key="3">
    <source>
        <dbReference type="ARBA" id="ARBA00022448"/>
    </source>
</evidence>
<dbReference type="GO" id="GO:0043190">
    <property type="term" value="C:ATP-binding cassette (ABC) transporter complex"/>
    <property type="evidence" value="ECO:0007669"/>
    <property type="project" value="InterPro"/>
</dbReference>
<sequence length="549" mass="60890">MKKGYLLKTTAVVGLSAFLLAACGNSGNGEGGSNEGTTLNWTTSGELPTMDTTMATDNISFTAMEAVNEGLYRQTQEGEYELALLAEEPEISEDGNTYTYKLKDNAVWSNGDPITANDFVFAWQRLVNPDQGATYSYLLDGIVENASEIIAGDKDPSELGVKAIDDHTLEVKYAKPVPYIEGLLAMAPLYPLNEKYVNEKGDAYGTTAENVLYNGPYVLEGWDGTNLNWTMKKNDQYWDKDAVKTDVINWQVIKENSTALNLFDSGEIDYTTVGGEYAQTRQDDPNLASSPESTIAYIKMNQERDGKETPLANKNIRHGIAQAIDKDSYVDDVLQNGSVKADYFVPKDLASDPNGGEDFRKENGSDLLPYDLEAAQEAFKQGLEEIGEDNISLELLTDDTEGAKRSAEYLQGQLQENLDGLNVEIKAVPFKSRIAADDKQDYDLQIALWSADYADPINYLELFQTDGPNNKSGYSNPQYDELIKASLNETEKLDERWDNLKEAEKMLLDDAAIAPLYQRSQAYLQNPSVKDVARNQVGANEGFKWVTKE</sequence>
<evidence type="ECO:0000256" key="4">
    <source>
        <dbReference type="ARBA" id="ARBA00022729"/>
    </source>
</evidence>
<evidence type="ECO:0000313" key="9">
    <source>
        <dbReference type="Proteomes" id="UP000243884"/>
    </source>
</evidence>
<dbReference type="PANTHER" id="PTHR30290:SF10">
    <property type="entry name" value="PERIPLASMIC OLIGOPEPTIDE-BINDING PROTEIN-RELATED"/>
    <property type="match status" value="1"/>
</dbReference>
<accession>A0A1W1YDJ6</accession>
<keyword evidence="3" id="KW-0813">Transport</keyword>
<dbReference type="Gene3D" id="3.90.76.10">
    <property type="entry name" value="Dipeptide-binding Protein, Domain 1"/>
    <property type="match status" value="1"/>
</dbReference>
<dbReference type="AlphaFoldDB" id="A0A1W1YDJ6"/>
<dbReference type="PROSITE" id="PS51257">
    <property type="entry name" value="PROKAR_LIPOPROTEIN"/>
    <property type="match status" value="1"/>
</dbReference>
<dbReference type="GO" id="GO:0030288">
    <property type="term" value="C:outer membrane-bounded periplasmic space"/>
    <property type="evidence" value="ECO:0007669"/>
    <property type="project" value="UniProtKB-ARBA"/>
</dbReference>
<proteinExistence type="inferred from homology"/>
<dbReference type="CDD" id="cd08504">
    <property type="entry name" value="PBP2_OppA"/>
    <property type="match status" value="1"/>
</dbReference>
<dbReference type="STRING" id="371602.SAMN04487984_0598"/>
<keyword evidence="4 6" id="KW-0732">Signal</keyword>
<evidence type="ECO:0000256" key="5">
    <source>
        <dbReference type="ARBA" id="ARBA00022856"/>
    </source>
</evidence>
<gene>
    <name evidence="8" type="ORF">SAMN04487984_0598</name>
</gene>
<dbReference type="PANTHER" id="PTHR30290">
    <property type="entry name" value="PERIPLASMIC BINDING COMPONENT OF ABC TRANSPORTER"/>
    <property type="match status" value="1"/>
</dbReference>
<comment type="similarity">
    <text evidence="2">Belongs to the bacterial solute-binding protein 5 family.</text>
</comment>
<evidence type="ECO:0000256" key="6">
    <source>
        <dbReference type="SAM" id="SignalP"/>
    </source>
</evidence>
<protein>
    <submittedName>
        <fullName evidence="8">Oligopeptide transport system substrate-binding protein</fullName>
    </submittedName>
</protein>
<keyword evidence="5" id="KW-0653">Protein transport</keyword>
<feature type="signal peptide" evidence="6">
    <location>
        <begin position="1"/>
        <end position="21"/>
    </location>
</feature>
<dbReference type="GO" id="GO:1904680">
    <property type="term" value="F:peptide transmembrane transporter activity"/>
    <property type="evidence" value="ECO:0007669"/>
    <property type="project" value="TreeGrafter"/>
</dbReference>
<dbReference type="Proteomes" id="UP000243884">
    <property type="component" value="Unassembled WGS sequence"/>
</dbReference>
<dbReference type="PIRSF" id="PIRSF002741">
    <property type="entry name" value="MppA"/>
    <property type="match status" value="1"/>
</dbReference>
<dbReference type="OrthoDB" id="9801912at2"/>
<keyword evidence="9" id="KW-1185">Reference proteome</keyword>
<dbReference type="Gene3D" id="3.40.190.10">
    <property type="entry name" value="Periplasmic binding protein-like II"/>
    <property type="match status" value="1"/>
</dbReference>
<name>A0A1W1YDJ6_9LACT</name>
<evidence type="ECO:0000256" key="1">
    <source>
        <dbReference type="ARBA" id="ARBA00004196"/>
    </source>
</evidence>
<dbReference type="InterPro" id="IPR030678">
    <property type="entry name" value="Peptide/Ni-bd"/>
</dbReference>
<dbReference type="InterPro" id="IPR000914">
    <property type="entry name" value="SBP_5_dom"/>
</dbReference>
<evidence type="ECO:0000256" key="2">
    <source>
        <dbReference type="ARBA" id="ARBA00005695"/>
    </source>
</evidence>
<dbReference type="FunFam" id="3.90.76.10:FF:000001">
    <property type="entry name" value="Oligopeptide ABC transporter substrate-binding protein"/>
    <property type="match status" value="1"/>
</dbReference>
<dbReference type="GO" id="GO:0015833">
    <property type="term" value="P:peptide transport"/>
    <property type="evidence" value="ECO:0007669"/>
    <property type="project" value="UniProtKB-KW"/>
</dbReference>
<dbReference type="EMBL" id="FWXK01000002">
    <property type="protein sequence ID" value="SMC34290.1"/>
    <property type="molecule type" value="Genomic_DNA"/>
</dbReference>
<dbReference type="SUPFAM" id="SSF53850">
    <property type="entry name" value="Periplasmic binding protein-like II"/>
    <property type="match status" value="1"/>
</dbReference>